<feature type="region of interest" description="Disordered" evidence="3">
    <location>
        <begin position="62"/>
        <end position="111"/>
    </location>
</feature>
<evidence type="ECO:0000313" key="5">
    <source>
        <dbReference type="EMBL" id="WOL07558.1"/>
    </source>
</evidence>
<dbReference type="PANTHER" id="PTHR47714:SF1">
    <property type="entry name" value="RNA-BINDING CRS1 _ YHBY (CRM) DOMAIN PROTEIN"/>
    <property type="match status" value="1"/>
</dbReference>
<evidence type="ECO:0000256" key="3">
    <source>
        <dbReference type="SAM" id="MobiDB-lite"/>
    </source>
</evidence>
<evidence type="ECO:0000313" key="6">
    <source>
        <dbReference type="Proteomes" id="UP001327560"/>
    </source>
</evidence>
<evidence type="ECO:0000259" key="4">
    <source>
        <dbReference type="PROSITE" id="PS51295"/>
    </source>
</evidence>
<feature type="domain" description="CRM" evidence="4">
    <location>
        <begin position="118"/>
        <end position="217"/>
    </location>
</feature>
<evidence type="ECO:0000256" key="2">
    <source>
        <dbReference type="PROSITE-ProRule" id="PRU00626"/>
    </source>
</evidence>
<dbReference type="Proteomes" id="UP001327560">
    <property type="component" value="Chromosome 5"/>
</dbReference>
<dbReference type="InterPro" id="IPR001890">
    <property type="entry name" value="RNA-binding_CRM"/>
</dbReference>
<dbReference type="GO" id="GO:0009507">
    <property type="term" value="C:chloroplast"/>
    <property type="evidence" value="ECO:0007669"/>
    <property type="project" value="TreeGrafter"/>
</dbReference>
<keyword evidence="1 2" id="KW-0694">RNA-binding</keyword>
<sequence length="249" mass="27079">MASSLLRLYLPRPPSAFPLSSSSLPQKLSSSLILLPFATPPSFTHPRSPLLLSLSRRLFSSASPHPLSPPSAHPPIDQDPVFQVPEEYDSDNEPELGHEEGEETKPVVASPLPRLPLPKLSIKEKKELASYAHSLGKKLKTQQVGKSGVTPSVAAAFVENLEANELLKLKIHGSCPGELDETIKQLEQATGSIAVGQIGRSVILYRPSLSKMQKKETQNTRNAWNAKSPKGMSTSKIQKKRKAFAPGSR</sequence>
<reference evidence="5 6" key="1">
    <citation type="submission" date="2023-10" db="EMBL/GenBank/DDBJ databases">
        <title>Chromosome-scale genome assembly provides insights into flower coloration mechanisms of Canna indica.</title>
        <authorList>
            <person name="Li C."/>
        </authorList>
    </citation>
    <scope>NUCLEOTIDE SEQUENCE [LARGE SCALE GENOMIC DNA]</scope>
    <source>
        <tissue evidence="5">Flower</tissue>
    </source>
</reference>
<feature type="compositionally biased region" description="Basic and acidic residues" evidence="3">
    <location>
        <begin position="95"/>
        <end position="105"/>
    </location>
</feature>
<protein>
    <recommendedName>
        <fullName evidence="4">CRM domain-containing protein</fullName>
    </recommendedName>
</protein>
<dbReference type="AlphaFoldDB" id="A0AAQ3QFR7"/>
<dbReference type="InterPro" id="IPR035920">
    <property type="entry name" value="YhbY-like_sf"/>
</dbReference>
<dbReference type="Pfam" id="PF01985">
    <property type="entry name" value="CRS1_YhbY"/>
    <property type="match status" value="1"/>
</dbReference>
<feature type="region of interest" description="Disordered" evidence="3">
    <location>
        <begin position="211"/>
        <end position="249"/>
    </location>
</feature>
<dbReference type="PROSITE" id="PS51295">
    <property type="entry name" value="CRM"/>
    <property type="match status" value="1"/>
</dbReference>
<dbReference type="Gene3D" id="3.30.110.60">
    <property type="entry name" value="YhbY-like"/>
    <property type="match status" value="1"/>
</dbReference>
<dbReference type="FunFam" id="3.30.110.60:FF:000004">
    <property type="entry name" value="RNA-binding CRS1 / YhbY (CRM) domain protein"/>
    <property type="match status" value="1"/>
</dbReference>
<dbReference type="SUPFAM" id="SSF75471">
    <property type="entry name" value="YhbY-like"/>
    <property type="match status" value="1"/>
</dbReference>
<dbReference type="GO" id="GO:0003723">
    <property type="term" value="F:RNA binding"/>
    <property type="evidence" value="ECO:0007669"/>
    <property type="project" value="UniProtKB-UniRule"/>
</dbReference>
<name>A0AAQ3QFR7_9LILI</name>
<keyword evidence="6" id="KW-1185">Reference proteome</keyword>
<evidence type="ECO:0000256" key="1">
    <source>
        <dbReference type="ARBA" id="ARBA00022884"/>
    </source>
</evidence>
<dbReference type="PANTHER" id="PTHR47714">
    <property type="entry name" value="CRS1/YHBY DOMAIN CONTAINING PROTEIN, EXPRESSED"/>
    <property type="match status" value="1"/>
</dbReference>
<feature type="compositionally biased region" description="Polar residues" evidence="3">
    <location>
        <begin position="219"/>
        <end position="236"/>
    </location>
</feature>
<proteinExistence type="predicted"/>
<gene>
    <name evidence="5" type="ORF">Cni_G16302</name>
</gene>
<dbReference type="EMBL" id="CP136894">
    <property type="protein sequence ID" value="WOL07558.1"/>
    <property type="molecule type" value="Genomic_DNA"/>
</dbReference>
<accession>A0AAQ3QFR7</accession>
<dbReference type="SMART" id="SM01103">
    <property type="entry name" value="CRS1_YhbY"/>
    <property type="match status" value="1"/>
</dbReference>
<organism evidence="5 6">
    <name type="scientific">Canna indica</name>
    <name type="common">Indian-shot</name>
    <dbReference type="NCBI Taxonomy" id="4628"/>
    <lineage>
        <taxon>Eukaryota</taxon>
        <taxon>Viridiplantae</taxon>
        <taxon>Streptophyta</taxon>
        <taxon>Embryophyta</taxon>
        <taxon>Tracheophyta</taxon>
        <taxon>Spermatophyta</taxon>
        <taxon>Magnoliopsida</taxon>
        <taxon>Liliopsida</taxon>
        <taxon>Zingiberales</taxon>
        <taxon>Cannaceae</taxon>
        <taxon>Canna</taxon>
    </lineage>
</organism>